<evidence type="ECO:0000259" key="1">
    <source>
        <dbReference type="Pfam" id="PF12657"/>
    </source>
</evidence>
<dbReference type="OrthoDB" id="6021743at2759"/>
<sequence length="792" mass="87378">MACTVTVPFWPVSYDNVHWSKDNQIAVLGGEHVLIVTPRLKEPSPGRLWWDTENLIRINAFMIAECPRAPALTDRHLSIGEELSIFQGQAAAWSPSGLTRFRGSALAVLTSNHVLSLWAHEAEAKETPAWKRTLVINWAVRKFYQDLNAATPDSALDERELEERLQIQQRIHSFSWIQPCYNNLERPYPDLFPGQQYLVVATEGGHLLLVRIVSPSTHQLNNQKSWQAIVSGSLAIERATNLVSNDTAHTTRPTTLFPPISDDDYIAAQALAVGEWQSVGNDGERIAALAYIVKGMLFTTVLTHDANGSASFGPSESVQRLLHQRSDLVGPLKITQGIDAGSVVLFGLDTVFHGQLVLDKDTRTVRCDFQDRHLDDRWDDVTATAITSGADGEARLHILSHLSSLTSPTYALKLPIAPEASATEQPAWHQALENSKAAFGATYDLGDRVQERTWGIACAPVGEYTATCASMHPNDVVAYIINAEQASLLNITIESETHGDPLELSADVLGIFDGLSTSTVLFFLKRHLERSAESDIPVEISSEGLVKDVKGLLSPKVSTGRGQQSQDGDSLDALLSQARIRIFADQEVRHAHAQRICDLAAESNTVRPDCIITIVRQVAEVLFDSSQEQLHIGTLSLCMRRIYDMALSKLDKDYLLGDTEPSARGWNEQCKICQQPIVFENFKWARCQQGHQFSRCALSLLAIQEPGTTKHCSVCDLQYFDETIAPDFQLDDHDIEMADVLEGEVSSTTPANDGWVKISQSGDATARPKTTLARLLFAACDVCIYCGGKFED</sequence>
<keyword evidence="6" id="KW-1185">Reference proteome</keyword>
<evidence type="ECO:0008006" key="7">
    <source>
        <dbReference type="Google" id="ProtNLM"/>
    </source>
</evidence>
<gene>
    <name evidence="3" type="ORF">CB0940_10756</name>
    <name evidence="4" type="ORF">RHO25_012146</name>
</gene>
<dbReference type="PANTHER" id="PTHR15496:SF2">
    <property type="entry name" value="GENERAL TRANSCRIPTION FACTOR 3C POLYPEPTIDE 4"/>
    <property type="match status" value="1"/>
</dbReference>
<dbReference type="InterPro" id="IPR044230">
    <property type="entry name" value="GTF3C4"/>
</dbReference>
<dbReference type="GO" id="GO:0004402">
    <property type="term" value="F:histone acetyltransferase activity"/>
    <property type="evidence" value="ECO:0007669"/>
    <property type="project" value="InterPro"/>
</dbReference>
<organism evidence="3 5">
    <name type="scientific">Cercospora beticola</name>
    <name type="common">Sugarbeet leaf spot fungus</name>
    <dbReference type="NCBI Taxonomy" id="122368"/>
    <lineage>
        <taxon>Eukaryota</taxon>
        <taxon>Fungi</taxon>
        <taxon>Dikarya</taxon>
        <taxon>Ascomycota</taxon>
        <taxon>Pezizomycotina</taxon>
        <taxon>Dothideomycetes</taxon>
        <taxon>Dothideomycetidae</taxon>
        <taxon>Mycosphaerellales</taxon>
        <taxon>Mycosphaerellaceae</taxon>
        <taxon>Cercospora</taxon>
    </lineage>
</organism>
<proteinExistence type="predicted"/>
<dbReference type="GO" id="GO:0000127">
    <property type="term" value="C:transcription factor TFIIIC complex"/>
    <property type="evidence" value="ECO:0007669"/>
    <property type="project" value="InterPro"/>
</dbReference>
<dbReference type="InterPro" id="IPR024764">
    <property type="entry name" value="TFIIIC_Znf"/>
</dbReference>
<accession>A0A2G5HSV8</accession>
<dbReference type="EMBL" id="CP134191">
    <property type="protein sequence ID" value="WPB07485.1"/>
    <property type="molecule type" value="Genomic_DNA"/>
</dbReference>
<evidence type="ECO:0000313" key="6">
    <source>
        <dbReference type="Proteomes" id="UP001302367"/>
    </source>
</evidence>
<evidence type="ECO:0000259" key="2">
    <source>
        <dbReference type="Pfam" id="PF12660"/>
    </source>
</evidence>
<dbReference type="InterPro" id="IPR024761">
    <property type="entry name" value="TFIIIC_delta_N"/>
</dbReference>
<evidence type="ECO:0000313" key="5">
    <source>
        <dbReference type="Proteomes" id="UP000230605"/>
    </source>
</evidence>
<feature type="domain" description="Transcription factor IIIC 90kDa subunit N-terminal" evidence="1">
    <location>
        <begin position="19"/>
        <end position="493"/>
    </location>
</feature>
<feature type="domain" description="Transcription factor IIIC putative zinc-finger" evidence="2">
    <location>
        <begin position="666"/>
        <end position="790"/>
    </location>
</feature>
<dbReference type="Pfam" id="PF12657">
    <property type="entry name" value="TFIIIC_delta"/>
    <property type="match status" value="1"/>
</dbReference>
<dbReference type="Proteomes" id="UP000230605">
    <property type="component" value="Chromosome 8"/>
</dbReference>
<dbReference type="GO" id="GO:0006384">
    <property type="term" value="P:transcription initiation at RNA polymerase III promoter"/>
    <property type="evidence" value="ECO:0007669"/>
    <property type="project" value="InterPro"/>
</dbReference>
<evidence type="ECO:0000313" key="3">
    <source>
        <dbReference type="EMBL" id="PIA95624.1"/>
    </source>
</evidence>
<protein>
    <recommendedName>
        <fullName evidence="7">Transcription factor IIIC putative zinc-finger domain-containing protein</fullName>
    </recommendedName>
</protein>
<reference evidence="3 5" key="1">
    <citation type="submission" date="2015-10" db="EMBL/GenBank/DDBJ databases">
        <title>The cercosporin biosynthetic gene cluster was horizontally transferred to several fungal lineages and shown to be expanded in Cercospora beticola based on microsynteny with recipient genomes.</title>
        <authorList>
            <person name="De Jonge R."/>
            <person name="Ebert M.K."/>
            <person name="Suttle J.C."/>
            <person name="Jurick Ii W.M."/>
            <person name="Secor G.A."/>
            <person name="Thomma B.P."/>
            <person name="Van De Peer Y."/>
            <person name="Bolton M.D."/>
        </authorList>
    </citation>
    <scope>NUCLEOTIDE SEQUENCE [LARGE SCALE GENOMIC DNA]</scope>
    <source>
        <strain evidence="3 5">09-40</strain>
    </source>
</reference>
<reference evidence="4 6" key="2">
    <citation type="submission" date="2023-09" db="EMBL/GenBank/DDBJ databases">
        <title>Complete-Gapless Cercospora beticola genome.</title>
        <authorList>
            <person name="Wyatt N.A."/>
            <person name="Spanner R.E."/>
            <person name="Bolton M.D."/>
        </authorList>
    </citation>
    <scope>NUCLEOTIDE SEQUENCE [LARGE SCALE GENOMIC DNA]</scope>
    <source>
        <strain evidence="4">Cb09-40</strain>
    </source>
</reference>
<dbReference type="Pfam" id="PF12660">
    <property type="entry name" value="zf-TFIIIC"/>
    <property type="match status" value="1"/>
</dbReference>
<dbReference type="Proteomes" id="UP001302367">
    <property type="component" value="Chromosome 8"/>
</dbReference>
<name>A0A2G5HSV8_CERBT</name>
<dbReference type="AlphaFoldDB" id="A0A2G5HSV8"/>
<dbReference type="EMBL" id="LKMD01000103">
    <property type="protein sequence ID" value="PIA95624.1"/>
    <property type="molecule type" value="Genomic_DNA"/>
</dbReference>
<dbReference type="PANTHER" id="PTHR15496">
    <property type="entry name" value="GENERAL TRANSCRIPTION FACTOR 3C POLYPEPTIDE 4 FAMILY"/>
    <property type="match status" value="1"/>
</dbReference>
<evidence type="ECO:0000313" key="4">
    <source>
        <dbReference type="EMBL" id="WPB07485.1"/>
    </source>
</evidence>